<dbReference type="STRING" id="1555112.LIP_2736"/>
<sequence>MPADDPCLTEEEIRRLLGVPETVDGSHVHDTAPGPGDEHRPMDGRAAPDDARVEPRGTLSTQTPKQAEGG</sequence>
<gene>
    <name evidence="2" type="ORF">LIP_2736</name>
</gene>
<feature type="compositionally biased region" description="Polar residues" evidence="1">
    <location>
        <begin position="58"/>
        <end position="70"/>
    </location>
</feature>
<feature type="region of interest" description="Disordered" evidence="1">
    <location>
        <begin position="17"/>
        <end position="70"/>
    </location>
</feature>
<dbReference type="Proteomes" id="UP000065807">
    <property type="component" value="Chromosome"/>
</dbReference>
<keyword evidence="3" id="KW-1185">Reference proteome</keyword>
<dbReference type="EMBL" id="AP014924">
    <property type="protein sequence ID" value="BAS28566.1"/>
    <property type="molecule type" value="Genomic_DNA"/>
</dbReference>
<accession>A0A0K2SN78</accession>
<organism evidence="2 3">
    <name type="scientific">Limnochorda pilosa</name>
    <dbReference type="NCBI Taxonomy" id="1555112"/>
    <lineage>
        <taxon>Bacteria</taxon>
        <taxon>Bacillati</taxon>
        <taxon>Bacillota</taxon>
        <taxon>Limnochordia</taxon>
        <taxon>Limnochordales</taxon>
        <taxon>Limnochordaceae</taxon>
        <taxon>Limnochorda</taxon>
    </lineage>
</organism>
<reference evidence="3" key="2">
    <citation type="journal article" date="2016" name="Int. J. Syst. Evol. Microbiol.">
        <title>Complete genome sequence and cell structure of Limnochorda pilosa, a Gram-negative spore-former within the phylum Firmicutes.</title>
        <authorList>
            <person name="Watanabe M."/>
            <person name="Kojima H."/>
            <person name="Fukui M."/>
        </authorList>
    </citation>
    <scope>NUCLEOTIDE SEQUENCE [LARGE SCALE GENOMIC DNA]</scope>
    <source>
        <strain evidence="3">HC45</strain>
    </source>
</reference>
<evidence type="ECO:0000313" key="2">
    <source>
        <dbReference type="EMBL" id="BAS28566.1"/>
    </source>
</evidence>
<dbReference type="AlphaFoldDB" id="A0A0K2SN78"/>
<evidence type="ECO:0000256" key="1">
    <source>
        <dbReference type="SAM" id="MobiDB-lite"/>
    </source>
</evidence>
<reference evidence="3" key="1">
    <citation type="submission" date="2015-07" db="EMBL/GenBank/DDBJ databases">
        <title>Complete genome sequence and phylogenetic analysis of Limnochorda pilosa.</title>
        <authorList>
            <person name="Watanabe M."/>
            <person name="Kojima H."/>
            <person name="Fukui M."/>
        </authorList>
    </citation>
    <scope>NUCLEOTIDE SEQUENCE [LARGE SCALE GENOMIC DNA]</scope>
    <source>
        <strain evidence="3">HC45</strain>
    </source>
</reference>
<feature type="compositionally biased region" description="Basic and acidic residues" evidence="1">
    <location>
        <begin position="24"/>
        <end position="55"/>
    </location>
</feature>
<dbReference type="KEGG" id="lpil:LIP_2736"/>
<name>A0A0K2SN78_LIMPI</name>
<protein>
    <submittedName>
        <fullName evidence="2">Uncharacterized protein</fullName>
    </submittedName>
</protein>
<evidence type="ECO:0000313" key="3">
    <source>
        <dbReference type="Proteomes" id="UP000065807"/>
    </source>
</evidence>
<proteinExistence type="predicted"/>